<dbReference type="Pfam" id="PF16989">
    <property type="entry name" value="T6SS_VasJ"/>
    <property type="match status" value="1"/>
</dbReference>
<proteinExistence type="predicted"/>
<dbReference type="PANTHER" id="PTHR37024:SF3">
    <property type="entry name" value="TYPE VI SECRETION SYSTEM PROTEIN TSSA"/>
    <property type="match status" value="1"/>
</dbReference>
<feature type="region of interest" description="Disordered" evidence="2">
    <location>
        <begin position="1"/>
        <end position="27"/>
    </location>
</feature>
<gene>
    <name evidence="4" type="ORF">BAU08_21965</name>
</gene>
<sequence length="538" mass="56762">MSAALVNRDVGKQPISSDRPAGDNPREGDAFAALKAQIDQLTDIHANAPMDWGAVVTLANQVLGQEGKDLAAGAWLAAGLLETAGLQGLADGIHVLRDLVETYWDDMSPPAARLRGRRNQMQWLLDHLGERLQPGREGDAPLPAETYEAMLADWEALDAAWQSHDEEAPAFYGLRSTLRALPVQAAPEPAAPAEAAPAATEASAAVPAVAAQQATATAVAAPATTATTAVMAPPPAAAVVPTAGGDPQDAAETALAGLRPLIDWYLQTQPTQPLLFRINRICAWAALDSLPPVRAGATLLMPPPMQTVDGFKRIAQTAEPDAVVQFAESHLIAHRYWLDLNRASHAALIRLGATQAAATVAFETARMLERLPGLQDLKFSDGQPFADAETRGWLEGLGGAAQPAAGKDGDELAALSTAAEADAAAGNLDEALDRLQQAARRSEGARARFRLRLAQCALLHRFDGRADIRPLLTPLIEELDAHRLPSWEPELARQTLALAAAVELRYGADDAGSSSALARLASVDCRAAWQLSQSTAAA</sequence>
<dbReference type="RefSeq" id="WP_066671703.1">
    <property type="nucleotide sequence ID" value="NZ_CP016171.1"/>
</dbReference>
<reference evidence="4 5" key="1">
    <citation type="submission" date="2016-06" db="EMBL/GenBank/DDBJ databases">
        <title>Complete genome sequences of Bordetella bronchialis and Bordetella flabilis.</title>
        <authorList>
            <person name="LiPuma J.J."/>
            <person name="Spilker T."/>
        </authorList>
    </citation>
    <scope>NUCLEOTIDE SEQUENCE [LARGE SCALE GENOMIC DNA]</scope>
    <source>
        <strain evidence="4 5">AU17976</strain>
    </source>
</reference>
<dbReference type="Pfam" id="PF06812">
    <property type="entry name" value="ImpA_N"/>
    <property type="match status" value="1"/>
</dbReference>
<dbReference type="NCBIfam" id="TIGR03362">
    <property type="entry name" value="VI_chp_7"/>
    <property type="match status" value="1"/>
</dbReference>
<name>A0A193G1D4_9BORD</name>
<evidence type="ECO:0000256" key="2">
    <source>
        <dbReference type="SAM" id="MobiDB-lite"/>
    </source>
</evidence>
<dbReference type="Proteomes" id="UP000092213">
    <property type="component" value="Chromosome"/>
</dbReference>
<organism evidence="4 5">
    <name type="scientific">Bordetella bronchialis</name>
    <dbReference type="NCBI Taxonomy" id="463025"/>
    <lineage>
        <taxon>Bacteria</taxon>
        <taxon>Pseudomonadati</taxon>
        <taxon>Pseudomonadota</taxon>
        <taxon>Betaproteobacteria</taxon>
        <taxon>Burkholderiales</taxon>
        <taxon>Alcaligenaceae</taxon>
        <taxon>Bordetella</taxon>
    </lineage>
</organism>
<accession>A0A193G1D4</accession>
<dbReference type="EMBL" id="CP016171">
    <property type="protein sequence ID" value="ANN73665.1"/>
    <property type="molecule type" value="Genomic_DNA"/>
</dbReference>
<evidence type="ECO:0000313" key="5">
    <source>
        <dbReference type="Proteomes" id="UP000092213"/>
    </source>
</evidence>
<dbReference type="STRING" id="463025.BAU08_21965"/>
<evidence type="ECO:0000313" key="4">
    <source>
        <dbReference type="EMBL" id="ANN73665.1"/>
    </source>
</evidence>
<dbReference type="PANTHER" id="PTHR37024">
    <property type="entry name" value="TYPE VI SECRETION SYSTEM DUF2094 AND IMPA-RELATED DOMAIN PROTEIN"/>
    <property type="match status" value="1"/>
</dbReference>
<feature type="coiled-coil region" evidence="1">
    <location>
        <begin position="418"/>
        <end position="448"/>
    </location>
</feature>
<evidence type="ECO:0000256" key="1">
    <source>
        <dbReference type="SAM" id="Coils"/>
    </source>
</evidence>
<dbReference type="InterPro" id="IPR017739">
    <property type="entry name" value="T6SS-assoc_VCA0119"/>
</dbReference>
<keyword evidence="1" id="KW-0175">Coiled coil</keyword>
<feature type="domain" description="ImpA N-terminal" evidence="3">
    <location>
        <begin position="13"/>
        <end position="125"/>
    </location>
</feature>
<dbReference type="InterPro" id="IPR010657">
    <property type="entry name" value="ImpA_N"/>
</dbReference>
<dbReference type="AlphaFoldDB" id="A0A193G1D4"/>
<protein>
    <submittedName>
        <fullName evidence="4">Type VI secretion system ImpA domain-containing protein</fullName>
    </submittedName>
</protein>
<evidence type="ECO:0000259" key="3">
    <source>
        <dbReference type="Pfam" id="PF06812"/>
    </source>
</evidence>